<dbReference type="CDD" id="cd16023">
    <property type="entry name" value="GPI_EPT_3"/>
    <property type="match status" value="1"/>
</dbReference>
<dbReference type="PaxDb" id="2850-Phatr47390"/>
<evidence type="ECO:0000256" key="2">
    <source>
        <dbReference type="ARBA" id="ARBA00004687"/>
    </source>
</evidence>
<dbReference type="EMBL" id="CM000615">
    <property type="protein sequence ID" value="EEC46954.1"/>
    <property type="molecule type" value="Genomic_DNA"/>
</dbReference>
<dbReference type="GeneID" id="7202437"/>
<keyword evidence="7" id="KW-0256">Endoplasmic reticulum</keyword>
<dbReference type="InParanoid" id="B7G380"/>
<feature type="transmembrane region" description="Helical" evidence="11">
    <location>
        <begin position="582"/>
        <end position="599"/>
    </location>
</feature>
<keyword evidence="10" id="KW-0325">Glycoprotein</keyword>
<keyword evidence="9 11" id="KW-0472">Membrane</keyword>
<dbReference type="InterPro" id="IPR037675">
    <property type="entry name" value="PIG-O_N"/>
</dbReference>
<dbReference type="PANTHER" id="PTHR23071">
    <property type="entry name" value="PHOSPHATIDYLINOSITOL GLYCAN"/>
    <property type="match status" value="1"/>
</dbReference>
<evidence type="ECO:0000256" key="6">
    <source>
        <dbReference type="ARBA" id="ARBA00022692"/>
    </source>
</evidence>
<evidence type="ECO:0000256" key="7">
    <source>
        <dbReference type="ARBA" id="ARBA00022824"/>
    </source>
</evidence>
<dbReference type="SUPFAM" id="SSF53649">
    <property type="entry name" value="Alkaline phosphatase-like"/>
    <property type="match status" value="1"/>
</dbReference>
<evidence type="ECO:0000256" key="4">
    <source>
        <dbReference type="ARBA" id="ARBA00022502"/>
    </source>
</evidence>
<keyword evidence="4" id="KW-0337">GPI-anchor biosynthesis</keyword>
<evidence type="ECO:0000256" key="9">
    <source>
        <dbReference type="ARBA" id="ARBA00023136"/>
    </source>
</evidence>
<gene>
    <name evidence="12" type="ORF">PHATRDRAFT_47390</name>
</gene>
<dbReference type="UniPathway" id="UPA00196"/>
<evidence type="ECO:0000256" key="11">
    <source>
        <dbReference type="SAM" id="Phobius"/>
    </source>
</evidence>
<dbReference type="GO" id="GO:0006506">
    <property type="term" value="P:GPI anchor biosynthetic process"/>
    <property type="evidence" value="ECO:0007669"/>
    <property type="project" value="UniProtKB-UniPathway"/>
</dbReference>
<dbReference type="GO" id="GO:0051377">
    <property type="term" value="F:mannose-ethanolamine phosphotransferase activity"/>
    <property type="evidence" value="ECO:0007669"/>
    <property type="project" value="InterPro"/>
</dbReference>
<keyword evidence="8 11" id="KW-1133">Transmembrane helix</keyword>
<evidence type="ECO:0000256" key="10">
    <source>
        <dbReference type="ARBA" id="ARBA00023180"/>
    </source>
</evidence>
<dbReference type="Gene3D" id="3.40.720.10">
    <property type="entry name" value="Alkaline Phosphatase, subunit A"/>
    <property type="match status" value="1"/>
</dbReference>
<evidence type="ECO:0000256" key="5">
    <source>
        <dbReference type="ARBA" id="ARBA00022679"/>
    </source>
</evidence>
<evidence type="ECO:0000256" key="3">
    <source>
        <dbReference type="ARBA" id="ARBA00008695"/>
    </source>
</evidence>
<dbReference type="InterPro" id="IPR002591">
    <property type="entry name" value="Phosphodiest/P_Trfase"/>
</dbReference>
<proteinExistence type="inferred from homology"/>
<sequence>MPDRRESRRAVDAMAWILVLAGLYWFAASFFLAKRSLSQVSSCDEARVLLYETLKLGQTSGTGSVVQRRLDSILSSSASRRGGCWMDRVVDSMVFIVVDALRFDFALYNLPKSIGKRLDKAKHHASISKVADHTILTASATSYSKLYQFVADPPTVTMQRLKALTTGGLPTFADISSNFGGGTVDDDSWIRQVLLERNWERRGLSRNTKAAFVGDDTWDDLFPNIFTESYPYPSFNTRDLDTVDNGCLSHVPDLISRLRHSENSNETTTTGNDDDLELVVVHFLGVDHVGHTYGPHNQHMDAKLRQMDDALASVLDFLDSSDSCHAAMILGDHGMTEDGNHGGGTEEEVNAALFVHMSATCHVRESDKNDGPSRMDAGFLDTSRHSDLVQAAFSSIHQIDLVPTLSIMLGIPIPYANLGSLVPSLIPSQSIAAITTALALNAAQVWRYFTFYSNTANKLPGLPELESKLAMGIKMFEDALHQDDPEADEYFQAATLFKFYLREALELGQRVWTRFDDTGMTIGIIIITIGLICYAAPLVRPEKVRLLPSSQFWEVSVTTVFMVFQCGLLTFSNSYILEEQHTIMFCLTIVSVILALRIRRESAHDIMWRAVLLLPMASRLNEFFVFGHGMDPSTGLYAAHKTDHSVPLDYFGGLCGTALSCEELVGKE</sequence>
<comment type="pathway">
    <text evidence="2">Glycolipid biosynthesis; glycosylphosphatidylinositol-anchor biosynthesis.</text>
</comment>
<dbReference type="RefSeq" id="XP_002181740.1">
    <property type="nucleotide sequence ID" value="XM_002181704.1"/>
</dbReference>
<evidence type="ECO:0000313" key="12">
    <source>
        <dbReference type="EMBL" id="EEC46954.1"/>
    </source>
</evidence>
<dbReference type="HOGENOM" id="CLU_291614_0_0_1"/>
<keyword evidence="5" id="KW-0808">Transferase</keyword>
<dbReference type="STRING" id="556484.B7G380"/>
<evidence type="ECO:0000256" key="8">
    <source>
        <dbReference type="ARBA" id="ARBA00022989"/>
    </source>
</evidence>
<dbReference type="AlphaFoldDB" id="B7G380"/>
<evidence type="ECO:0000256" key="1">
    <source>
        <dbReference type="ARBA" id="ARBA00004477"/>
    </source>
</evidence>
<dbReference type="Pfam" id="PF01663">
    <property type="entry name" value="Phosphodiest"/>
    <property type="match status" value="1"/>
</dbReference>
<dbReference type="InterPro" id="IPR039524">
    <property type="entry name" value="PIGO/GPI13"/>
</dbReference>
<dbReference type="GO" id="GO:0005789">
    <property type="term" value="C:endoplasmic reticulum membrane"/>
    <property type="evidence" value="ECO:0007669"/>
    <property type="project" value="UniProtKB-SubCell"/>
</dbReference>
<name>B7G380_PHATC</name>
<keyword evidence="6 11" id="KW-0812">Transmembrane</keyword>
<protein>
    <submittedName>
        <fullName evidence="12">Uncharacterized protein</fullName>
    </submittedName>
</protein>
<feature type="transmembrane region" description="Helical" evidence="11">
    <location>
        <begin position="552"/>
        <end position="576"/>
    </location>
</feature>
<dbReference type="eggNOG" id="KOG2126">
    <property type="taxonomic scope" value="Eukaryota"/>
</dbReference>
<comment type="similarity">
    <text evidence="3">Belongs to the PIGG/PIGN/PIGO family. PIGO subfamily.</text>
</comment>
<dbReference type="KEGG" id="pti:PHATRDRAFT_47390"/>
<accession>B7G380</accession>
<reference evidence="12 13" key="1">
    <citation type="journal article" date="2008" name="Nature">
        <title>The Phaeodactylum genome reveals the evolutionary history of diatom genomes.</title>
        <authorList>
            <person name="Bowler C."/>
            <person name="Allen A.E."/>
            <person name="Badger J.H."/>
            <person name="Grimwood J."/>
            <person name="Jabbari K."/>
            <person name="Kuo A."/>
            <person name="Maheswari U."/>
            <person name="Martens C."/>
            <person name="Maumus F."/>
            <person name="Otillar R.P."/>
            <person name="Rayko E."/>
            <person name="Salamov A."/>
            <person name="Vandepoele K."/>
            <person name="Beszteri B."/>
            <person name="Gruber A."/>
            <person name="Heijde M."/>
            <person name="Katinka M."/>
            <person name="Mock T."/>
            <person name="Valentin K."/>
            <person name="Verret F."/>
            <person name="Berges J.A."/>
            <person name="Brownlee C."/>
            <person name="Cadoret J.P."/>
            <person name="Chiovitti A."/>
            <person name="Choi C.J."/>
            <person name="Coesel S."/>
            <person name="De Martino A."/>
            <person name="Detter J.C."/>
            <person name="Durkin C."/>
            <person name="Falciatore A."/>
            <person name="Fournet J."/>
            <person name="Haruta M."/>
            <person name="Huysman M.J."/>
            <person name="Jenkins B.D."/>
            <person name="Jiroutova K."/>
            <person name="Jorgensen R.E."/>
            <person name="Joubert Y."/>
            <person name="Kaplan A."/>
            <person name="Kroger N."/>
            <person name="Kroth P.G."/>
            <person name="La Roche J."/>
            <person name="Lindquist E."/>
            <person name="Lommer M."/>
            <person name="Martin-Jezequel V."/>
            <person name="Lopez P.J."/>
            <person name="Lucas S."/>
            <person name="Mangogna M."/>
            <person name="McGinnis K."/>
            <person name="Medlin L.K."/>
            <person name="Montsant A."/>
            <person name="Oudot-Le Secq M.P."/>
            <person name="Napoli C."/>
            <person name="Obornik M."/>
            <person name="Parker M.S."/>
            <person name="Petit J.L."/>
            <person name="Porcel B.M."/>
            <person name="Poulsen N."/>
            <person name="Robison M."/>
            <person name="Rychlewski L."/>
            <person name="Rynearson T.A."/>
            <person name="Schmutz J."/>
            <person name="Shapiro H."/>
            <person name="Siaut M."/>
            <person name="Stanley M."/>
            <person name="Sussman M.R."/>
            <person name="Taylor A.R."/>
            <person name="Vardi A."/>
            <person name="von Dassow P."/>
            <person name="Vyverman W."/>
            <person name="Willis A."/>
            <person name="Wyrwicz L.S."/>
            <person name="Rokhsar D.S."/>
            <person name="Weissenbach J."/>
            <person name="Armbrust E.V."/>
            <person name="Green B.R."/>
            <person name="Van de Peer Y."/>
            <person name="Grigoriev I.V."/>
        </authorList>
    </citation>
    <scope>NUCLEOTIDE SEQUENCE [LARGE SCALE GENOMIC DNA]</scope>
    <source>
        <strain evidence="12 13">CCAP 1055/1</strain>
    </source>
</reference>
<feature type="transmembrane region" description="Helical" evidence="11">
    <location>
        <begin position="519"/>
        <end position="540"/>
    </location>
</feature>
<evidence type="ECO:0000313" key="13">
    <source>
        <dbReference type="Proteomes" id="UP000000759"/>
    </source>
</evidence>
<dbReference type="Proteomes" id="UP000000759">
    <property type="component" value="Chromosome 13"/>
</dbReference>
<keyword evidence="13" id="KW-1185">Reference proteome</keyword>
<dbReference type="OrthoDB" id="37582at2759"/>
<reference evidence="13" key="2">
    <citation type="submission" date="2008-08" db="EMBL/GenBank/DDBJ databases">
        <authorList>
            <consortium name="Diatom Consortium"/>
            <person name="Grigoriev I."/>
            <person name="Grimwood J."/>
            <person name="Kuo A."/>
            <person name="Otillar R.P."/>
            <person name="Salamov A."/>
            <person name="Detter J.C."/>
            <person name="Lindquist E."/>
            <person name="Shapiro H."/>
            <person name="Lucas S."/>
            <person name="Glavina del Rio T."/>
            <person name="Pitluck S."/>
            <person name="Rokhsar D."/>
            <person name="Bowler C."/>
        </authorList>
    </citation>
    <scope>GENOME REANNOTATION</scope>
    <source>
        <strain evidence="13">CCAP 1055/1</strain>
    </source>
</reference>
<feature type="transmembrane region" description="Helical" evidence="11">
    <location>
        <begin position="12"/>
        <end position="33"/>
    </location>
</feature>
<comment type="subcellular location">
    <subcellularLocation>
        <location evidence="1">Endoplasmic reticulum membrane</location>
        <topology evidence="1">Multi-pass membrane protein</topology>
    </subcellularLocation>
</comment>
<organism evidence="12 13">
    <name type="scientific">Phaeodactylum tricornutum (strain CCAP 1055/1)</name>
    <dbReference type="NCBI Taxonomy" id="556484"/>
    <lineage>
        <taxon>Eukaryota</taxon>
        <taxon>Sar</taxon>
        <taxon>Stramenopiles</taxon>
        <taxon>Ochrophyta</taxon>
        <taxon>Bacillariophyta</taxon>
        <taxon>Bacillariophyceae</taxon>
        <taxon>Bacillariophycidae</taxon>
        <taxon>Naviculales</taxon>
        <taxon>Phaeodactylaceae</taxon>
        <taxon>Phaeodactylum</taxon>
    </lineage>
</organism>
<dbReference type="InterPro" id="IPR017850">
    <property type="entry name" value="Alkaline_phosphatase_core_sf"/>
</dbReference>
<dbReference type="PANTHER" id="PTHR23071:SF1">
    <property type="entry name" value="GPI ETHANOLAMINE PHOSPHATE TRANSFERASE 3"/>
    <property type="match status" value="1"/>
</dbReference>